<organism evidence="2 3">
    <name type="scientific">Vespula squamosa</name>
    <name type="common">Southern yellow jacket</name>
    <name type="synonym">Wasp</name>
    <dbReference type="NCBI Taxonomy" id="30214"/>
    <lineage>
        <taxon>Eukaryota</taxon>
        <taxon>Metazoa</taxon>
        <taxon>Ecdysozoa</taxon>
        <taxon>Arthropoda</taxon>
        <taxon>Hexapoda</taxon>
        <taxon>Insecta</taxon>
        <taxon>Pterygota</taxon>
        <taxon>Neoptera</taxon>
        <taxon>Endopterygota</taxon>
        <taxon>Hymenoptera</taxon>
        <taxon>Apocrita</taxon>
        <taxon>Aculeata</taxon>
        <taxon>Vespoidea</taxon>
        <taxon>Vespidae</taxon>
        <taxon>Vespinae</taxon>
        <taxon>Vespula</taxon>
    </lineage>
</organism>
<accession>A0ABD2B8Z3</accession>
<comment type="caution">
    <text evidence="2">The sequence shown here is derived from an EMBL/GenBank/DDBJ whole genome shotgun (WGS) entry which is preliminary data.</text>
</comment>
<name>A0ABD2B8Z3_VESSQ</name>
<dbReference type="AlphaFoldDB" id="A0ABD2B8Z3"/>
<feature type="compositionally biased region" description="Basic residues" evidence="1">
    <location>
        <begin position="106"/>
        <end position="142"/>
    </location>
</feature>
<dbReference type="Proteomes" id="UP001607302">
    <property type="component" value="Unassembled WGS sequence"/>
</dbReference>
<keyword evidence="3" id="KW-1185">Reference proteome</keyword>
<evidence type="ECO:0000313" key="2">
    <source>
        <dbReference type="EMBL" id="KAL2729167.1"/>
    </source>
</evidence>
<sequence>MRDERRLRRTLRRLEALPLARRAPLASLNTKCITHLLENPAGDHTAFGKGLKSFIGSPANDNVISLNRTFRVNVQNSIISDEGIETSRTKQLTLDVGTTIEVANSKQRRRRRRKRRSSRRSRKRMSRRRRRRRKRIRGRAKQTSRISSYYGFMGTRSQEKPPTAYPPFCNIFLPFLIVPLVFPCGVLPNTKHIIMVVNLTSDDNGRVVGGSLKLRCLVPVSLRKIMISGNLVQIARHFQDRYPELSPFQLSFNNQDRLTFRGNHIVESTMEKD</sequence>
<dbReference type="EMBL" id="JAUDFV010000131">
    <property type="protein sequence ID" value="KAL2729167.1"/>
    <property type="molecule type" value="Genomic_DNA"/>
</dbReference>
<evidence type="ECO:0000256" key="1">
    <source>
        <dbReference type="SAM" id="MobiDB-lite"/>
    </source>
</evidence>
<protein>
    <submittedName>
        <fullName evidence="2">Uncharacterized protein</fullName>
    </submittedName>
</protein>
<reference evidence="2 3" key="1">
    <citation type="journal article" date="2024" name="Ann. Entomol. Soc. Am.">
        <title>Genomic analyses of the southern and eastern yellowjacket wasps (Hymenoptera: Vespidae) reveal evolutionary signatures of social life.</title>
        <authorList>
            <person name="Catto M.A."/>
            <person name="Caine P.B."/>
            <person name="Orr S.E."/>
            <person name="Hunt B.G."/>
            <person name="Goodisman M.A.D."/>
        </authorList>
    </citation>
    <scope>NUCLEOTIDE SEQUENCE [LARGE SCALE GENOMIC DNA]</scope>
    <source>
        <strain evidence="2">233</strain>
        <tissue evidence="2">Head and thorax</tissue>
    </source>
</reference>
<gene>
    <name evidence="2" type="ORF">V1478_005956</name>
</gene>
<evidence type="ECO:0000313" key="3">
    <source>
        <dbReference type="Proteomes" id="UP001607302"/>
    </source>
</evidence>
<feature type="region of interest" description="Disordered" evidence="1">
    <location>
        <begin position="104"/>
        <end position="144"/>
    </location>
</feature>
<proteinExistence type="predicted"/>